<sequence>MCAVLKRDRIGGAGAGRRLAFAENRGALPATGEGQDIGGKSLEWRRRGRSGGPGPNVGMRGGKRAASLPERLYLAELQARLVPDISPKASMSPRVGTKTNHKVISERKAGPDGEDKYPFNREMVVP</sequence>
<feature type="region of interest" description="Disordered" evidence="1">
    <location>
        <begin position="85"/>
        <end position="126"/>
    </location>
</feature>
<evidence type="ECO:0000313" key="3">
    <source>
        <dbReference type="Proteomes" id="UP000033874"/>
    </source>
</evidence>
<gene>
    <name evidence="2" type="ORF">YP76_18475</name>
</gene>
<dbReference type="EMBL" id="LBIC01000009">
    <property type="protein sequence ID" value="KKW90578.1"/>
    <property type="molecule type" value="Genomic_DNA"/>
</dbReference>
<keyword evidence="3" id="KW-1185">Reference proteome</keyword>
<feature type="region of interest" description="Disordered" evidence="1">
    <location>
        <begin position="24"/>
        <end position="64"/>
    </location>
</feature>
<protein>
    <submittedName>
        <fullName evidence="2">Uncharacterized protein</fullName>
    </submittedName>
</protein>
<accession>A0A0M3AKU1</accession>
<dbReference type="PATRIC" id="fig|56193.3.peg.3873"/>
<evidence type="ECO:0000256" key="1">
    <source>
        <dbReference type="SAM" id="MobiDB-lite"/>
    </source>
</evidence>
<evidence type="ECO:0000313" key="2">
    <source>
        <dbReference type="EMBL" id="KKW90578.1"/>
    </source>
</evidence>
<comment type="caution">
    <text evidence="2">The sequence shown here is derived from an EMBL/GenBank/DDBJ whole genome shotgun (WGS) entry which is preliminary data.</text>
</comment>
<dbReference type="Proteomes" id="UP000033874">
    <property type="component" value="Unassembled WGS sequence"/>
</dbReference>
<dbReference type="AlphaFoldDB" id="A0A0M3AKU1"/>
<organism evidence="2 3">
    <name type="scientific">Sphingobium chungbukense</name>
    <dbReference type="NCBI Taxonomy" id="56193"/>
    <lineage>
        <taxon>Bacteria</taxon>
        <taxon>Pseudomonadati</taxon>
        <taxon>Pseudomonadota</taxon>
        <taxon>Alphaproteobacteria</taxon>
        <taxon>Sphingomonadales</taxon>
        <taxon>Sphingomonadaceae</taxon>
        <taxon>Sphingobium</taxon>
    </lineage>
</organism>
<feature type="compositionally biased region" description="Basic and acidic residues" evidence="1">
    <location>
        <begin position="103"/>
        <end position="119"/>
    </location>
</feature>
<name>A0A0M3AKU1_9SPHN</name>
<proteinExistence type="predicted"/>
<reference evidence="2 3" key="1">
    <citation type="submission" date="2015-04" db="EMBL/GenBank/DDBJ databases">
        <title>Genome sequence of aromatic hydrocarbons-degrading Sphingobium chungbukense DJ77.</title>
        <authorList>
            <person name="Kim Y.-C."/>
            <person name="Chae J.-C."/>
        </authorList>
    </citation>
    <scope>NUCLEOTIDE SEQUENCE [LARGE SCALE GENOMIC DNA]</scope>
    <source>
        <strain evidence="2 3">DJ77</strain>
    </source>
</reference>